<evidence type="ECO:0000313" key="2">
    <source>
        <dbReference type="WBParaSite" id="PS1159_v2.g1465.t1"/>
    </source>
</evidence>
<accession>A0AC35F7S5</accession>
<proteinExistence type="predicted"/>
<dbReference type="WBParaSite" id="PS1159_v2.g1465.t1">
    <property type="protein sequence ID" value="PS1159_v2.g1465.t1"/>
    <property type="gene ID" value="PS1159_v2.g1465"/>
</dbReference>
<dbReference type="Proteomes" id="UP000887580">
    <property type="component" value="Unplaced"/>
</dbReference>
<evidence type="ECO:0000313" key="1">
    <source>
        <dbReference type="Proteomes" id="UP000887580"/>
    </source>
</evidence>
<sequence>METFLHPLEKHRKAFMKTCIEQNINSIISESLFNQISNEAELDEALQSLSRKDSSATEPATSRRSSYIPPRKQSLCIESSSNFMDRSREKPAQLKLEKEIEEAKEKADELRRIQSFRQLSAAEIEELKNAELIEYESKKKLKRTKDAAARAKRYRIRKANENCGNNNNNNIHFSLETHFEESLNSNSPEDLRSSSSTSFNESFPPFLNPPTTQSSSSLSPSRKRPYSPSPTTTTSATTFQTNNFVCPKCDCHFPNLGQFISHMRTQHLQTSAAESELFFCQICNISFPSASNRLSHMIKHFIGNSSTISCQKCLKQFENSTNFRQHFLSCHSETLHRCNICYQIFTQNYAFQDHMNLHMISEIRYTCVACPSLIFESFENFESHIQLFHDKNETNGISSKSKQNGISNPQPSAPAPAPGRSTTKPLKCIVCDKECANELLLDEHRLFNHCKVPKSDRCTVCRQILTGITDFTTHMHLHSDSGLNNNNDNMDCIVCRQKIRNDIQLKMHAEYHLDIPFDETSATFSPIDSSSSTTKCSICNYWISTNELAKHYLQHASSSTSESHETNEMIKSEIFDPSASTPQSPLTLRVPLICHCGQQFDDENELTIHALEHLNETLPGFTNSNEQQPQSFDCPRCPKRFASLSALQGHSHVHMTQKIFKCSKCSHTFNSAFRLQQHRFKHTSKNDLKCRICDKKFLLNEELQSHMLIHESSLTNFVGTNNPLIPSSKSSNEPLEV</sequence>
<organism evidence="1 2">
    <name type="scientific">Panagrolaimus sp. PS1159</name>
    <dbReference type="NCBI Taxonomy" id="55785"/>
    <lineage>
        <taxon>Eukaryota</taxon>
        <taxon>Metazoa</taxon>
        <taxon>Ecdysozoa</taxon>
        <taxon>Nematoda</taxon>
        <taxon>Chromadorea</taxon>
        <taxon>Rhabditida</taxon>
        <taxon>Tylenchina</taxon>
        <taxon>Panagrolaimomorpha</taxon>
        <taxon>Panagrolaimoidea</taxon>
        <taxon>Panagrolaimidae</taxon>
        <taxon>Panagrolaimus</taxon>
    </lineage>
</organism>
<name>A0AC35F7S5_9BILA</name>
<protein>
    <submittedName>
        <fullName evidence="2">C2H2-type domain-containing protein</fullName>
    </submittedName>
</protein>
<reference evidence="2" key="1">
    <citation type="submission" date="2022-11" db="UniProtKB">
        <authorList>
            <consortium name="WormBaseParasite"/>
        </authorList>
    </citation>
    <scope>IDENTIFICATION</scope>
</reference>